<dbReference type="OrthoDB" id="10630227at2759"/>
<organism evidence="2 3">
    <name type="scientific">Aphanomyces stellatus</name>
    <dbReference type="NCBI Taxonomy" id="120398"/>
    <lineage>
        <taxon>Eukaryota</taxon>
        <taxon>Sar</taxon>
        <taxon>Stramenopiles</taxon>
        <taxon>Oomycota</taxon>
        <taxon>Saprolegniomycetes</taxon>
        <taxon>Saprolegniales</taxon>
        <taxon>Verrucalvaceae</taxon>
        <taxon>Aphanomyces</taxon>
    </lineage>
</organism>
<evidence type="ECO:0000313" key="1">
    <source>
        <dbReference type="EMBL" id="KAF0686510.1"/>
    </source>
</evidence>
<accession>A0A485LI76</accession>
<dbReference type="AlphaFoldDB" id="A0A485LI76"/>
<name>A0A485LI76_9STRA</name>
<reference evidence="2 3" key="1">
    <citation type="submission" date="2019-03" db="EMBL/GenBank/DDBJ databases">
        <authorList>
            <person name="Gaulin E."/>
            <person name="Dumas B."/>
        </authorList>
    </citation>
    <scope>NUCLEOTIDE SEQUENCE [LARGE SCALE GENOMIC DNA]</scope>
    <source>
        <strain evidence="2">CBS 568.67</strain>
    </source>
</reference>
<reference evidence="1" key="2">
    <citation type="submission" date="2019-06" db="EMBL/GenBank/DDBJ databases">
        <title>Genomics analysis of Aphanomyces spp. identifies a new class of oomycete effector associated with host adaptation.</title>
        <authorList>
            <person name="Gaulin E."/>
        </authorList>
    </citation>
    <scope>NUCLEOTIDE SEQUENCE</scope>
    <source>
        <strain evidence="1">CBS 578.67</strain>
    </source>
</reference>
<dbReference type="EMBL" id="CAADRA010007019">
    <property type="protein sequence ID" value="VFT98366.1"/>
    <property type="molecule type" value="Genomic_DNA"/>
</dbReference>
<dbReference type="Proteomes" id="UP000332933">
    <property type="component" value="Unassembled WGS sequence"/>
</dbReference>
<evidence type="ECO:0000313" key="3">
    <source>
        <dbReference type="Proteomes" id="UP000332933"/>
    </source>
</evidence>
<gene>
    <name evidence="2" type="primary">Aste57867_21697</name>
    <name evidence="1" type="ORF">As57867_021628</name>
    <name evidence="2" type="ORF">ASTE57867_21697</name>
</gene>
<protein>
    <submittedName>
        <fullName evidence="2">Aste57867_21697 protein</fullName>
    </submittedName>
</protein>
<dbReference type="EMBL" id="VJMH01006993">
    <property type="protein sequence ID" value="KAF0686510.1"/>
    <property type="molecule type" value="Genomic_DNA"/>
</dbReference>
<proteinExistence type="predicted"/>
<sequence>MFAGGLKRLGLVTTRIPKSFSGNTLDKLISDGIVDPPSASSAWCIMSTACAPASDVACIDLRDFHAGAKHAMQTSLGHFFSPAMMDIVSKSDVGATCEANEYLRDVSSSCMYDSILKGTRKLARNNERIVPQSIDKFAIAHARFDKDEADHEFVEFIVSCKVSYEKIATVENDDTSSNSRGGDAAATDEATIRLPKMHVMATFKSFVPPSGELDWTLDRMRVSGKAFLDSAR</sequence>
<evidence type="ECO:0000313" key="2">
    <source>
        <dbReference type="EMBL" id="VFT98366.1"/>
    </source>
</evidence>
<keyword evidence="3" id="KW-1185">Reference proteome</keyword>